<dbReference type="PANTHER" id="PTHR31669:SF251">
    <property type="entry name" value="PROTEIN FAR1-RELATED SEQUENCE"/>
    <property type="match status" value="1"/>
</dbReference>
<dbReference type="AlphaFoldDB" id="A0AAD3GYY9"/>
<keyword evidence="2" id="KW-1185">Reference proteome</keyword>
<reference evidence="1 2" key="1">
    <citation type="journal article" date="2021" name="Sci. Rep.">
        <title>The genome of the diatom Chaetoceros tenuissimus carries an ancient integrated fragment of an extant virus.</title>
        <authorList>
            <person name="Hongo Y."/>
            <person name="Kimura K."/>
            <person name="Takaki Y."/>
            <person name="Yoshida Y."/>
            <person name="Baba S."/>
            <person name="Kobayashi G."/>
            <person name="Nagasaki K."/>
            <person name="Hano T."/>
            <person name="Tomaru Y."/>
        </authorList>
    </citation>
    <scope>NUCLEOTIDE SEQUENCE [LARGE SCALE GENOMIC DNA]</scope>
    <source>
        <strain evidence="1 2">NIES-3715</strain>
    </source>
</reference>
<evidence type="ECO:0000313" key="1">
    <source>
        <dbReference type="EMBL" id="GFH44105.1"/>
    </source>
</evidence>
<protein>
    <submittedName>
        <fullName evidence="1">Uncharacterized protein</fullName>
    </submittedName>
</protein>
<dbReference type="PANTHER" id="PTHR31669">
    <property type="entry name" value="PROTEIN FAR1-RELATED SEQUENCE 10-RELATED"/>
    <property type="match status" value="1"/>
</dbReference>
<name>A0AAD3GYY9_9STRA</name>
<dbReference type="InterPro" id="IPR031052">
    <property type="entry name" value="FHY3/FAR1"/>
</dbReference>
<comment type="caution">
    <text evidence="1">The sequence shown here is derived from an EMBL/GenBank/DDBJ whole genome shotgun (WGS) entry which is preliminary data.</text>
</comment>
<accession>A0AAD3GYY9</accession>
<gene>
    <name evidence="1" type="ORF">CTEN210_00579</name>
</gene>
<dbReference type="Proteomes" id="UP001054902">
    <property type="component" value="Unassembled WGS sequence"/>
</dbReference>
<evidence type="ECO:0000313" key="2">
    <source>
        <dbReference type="Proteomes" id="UP001054902"/>
    </source>
</evidence>
<sequence>MSNLDDLDLPSITECSTASIESGSIENENGCNSSTKKNSIPVYVFKNATDPSTEKTLSFPTKNKEYFTSERKTFLQKHAPRKDLSVKALAFRKAVDHDKEKSMILQQYDFKASLPDNLSDMSPQEACSSLFPCNSIWRSREDVYLAVNYIGQLKGFSLRKEELKISCSLSGQPHGVNSHKVKCPFKIVINPLYEIPKELQERLSKDELHELTSLIKYESLCVISKCEVEHNHPVDTQNRFSCDKRSGHLSSKLKPEILYALLQISMNSTQLKTNIMRGILTASCPPCQHWDAQQLDNLRKKLRQMGENMKANNRLFHDMDHFLAQFQDDTGFFDGLFENEDHEEWGDKILFNIDDFYKLADTAVFGKSKDSGDNRIITNSQMYKLSDENFDFSIGVDEDDNIVSIFWQTGAQRAAFDRYGSTLCADGMGRVTNTQGWKILSLCVRDEHGKLHRAGDLLYYYDESSDGFLFGIDSLLDMSNRTRESILVFSGDLFFNQKMITEKFNLPNAVFVSDQWHLIKAMKDQIHERYLRETNSFFRGMVYAQNENDFNQASSSFIDQMKKNGANNDHIDWVKKNLINKETRHKYSQFELNQIKGTLNFHGSTHILSTTEDFEIIKFLRSVGVGWDRFIMTHIVSRASLEMIKFVQENGCPWSISTYAEYYHLLSPLKKNYCYQKLKYLVDNGCPFDDEDSKRVSIILESCCKLRDLSALECLVGKYSRFDNALLKEILSNYKSHHTYGPYKDKPWIEGIKFVFEKGKEINSYKSIESVLDILPNMELVKYLRECLKLPWTCKDRNEYILLSRIAHYHGIDGVKWALDNSFGHDNHSSTYFNQLPDSAIDVCSQIIKRDFIFSSSLEKREVVENAFKESCKHPNDENRNSLALLHKIPVLQLNSSSGLKAEKLLVKKKKKRQR</sequence>
<organism evidence="1 2">
    <name type="scientific">Chaetoceros tenuissimus</name>
    <dbReference type="NCBI Taxonomy" id="426638"/>
    <lineage>
        <taxon>Eukaryota</taxon>
        <taxon>Sar</taxon>
        <taxon>Stramenopiles</taxon>
        <taxon>Ochrophyta</taxon>
        <taxon>Bacillariophyta</taxon>
        <taxon>Coscinodiscophyceae</taxon>
        <taxon>Chaetocerotophycidae</taxon>
        <taxon>Chaetocerotales</taxon>
        <taxon>Chaetocerotaceae</taxon>
        <taxon>Chaetoceros</taxon>
    </lineage>
</organism>
<dbReference type="GO" id="GO:0006355">
    <property type="term" value="P:regulation of DNA-templated transcription"/>
    <property type="evidence" value="ECO:0007669"/>
    <property type="project" value="InterPro"/>
</dbReference>
<dbReference type="EMBL" id="BLLK01000019">
    <property type="protein sequence ID" value="GFH44105.1"/>
    <property type="molecule type" value="Genomic_DNA"/>
</dbReference>
<proteinExistence type="predicted"/>